<evidence type="ECO:0000256" key="6">
    <source>
        <dbReference type="ARBA" id="ARBA00023306"/>
    </source>
</evidence>
<organism evidence="9 10">
    <name type="scientific">Candidatus Danuiimicrobium aquiferis</name>
    <dbReference type="NCBI Taxonomy" id="1801832"/>
    <lineage>
        <taxon>Bacteria</taxon>
        <taxon>Pseudomonadati</taxon>
        <taxon>Candidatus Omnitrophota</taxon>
        <taxon>Candidatus Danuiimicrobium</taxon>
    </lineage>
</organism>
<keyword evidence="2" id="KW-0132">Cell division</keyword>
<keyword evidence="7" id="KW-0175">Coiled coil</keyword>
<keyword evidence="6" id="KW-0131">Cell cycle</keyword>
<dbReference type="EMBL" id="MHFR01000028">
    <property type="protein sequence ID" value="OGW98796.1"/>
    <property type="molecule type" value="Genomic_DNA"/>
</dbReference>
<evidence type="ECO:0008006" key="11">
    <source>
        <dbReference type="Google" id="ProtNLM"/>
    </source>
</evidence>
<keyword evidence="1" id="KW-1003">Cell membrane</keyword>
<evidence type="ECO:0000313" key="9">
    <source>
        <dbReference type="EMBL" id="OGW98796.1"/>
    </source>
</evidence>
<keyword evidence="4" id="KW-1133">Transmembrane helix</keyword>
<dbReference type="InterPro" id="IPR007060">
    <property type="entry name" value="FtsL/DivIC"/>
</dbReference>
<evidence type="ECO:0000256" key="3">
    <source>
        <dbReference type="ARBA" id="ARBA00022692"/>
    </source>
</evidence>
<proteinExistence type="predicted"/>
<dbReference type="Proteomes" id="UP000178187">
    <property type="component" value="Unassembled WGS sequence"/>
</dbReference>
<dbReference type="GO" id="GO:0043093">
    <property type="term" value="P:FtsZ-dependent cytokinesis"/>
    <property type="evidence" value="ECO:0007669"/>
    <property type="project" value="TreeGrafter"/>
</dbReference>
<reference evidence="9 10" key="1">
    <citation type="journal article" date="2016" name="Nat. Commun.">
        <title>Thousands of microbial genomes shed light on interconnected biogeochemical processes in an aquifer system.</title>
        <authorList>
            <person name="Anantharaman K."/>
            <person name="Brown C.T."/>
            <person name="Hug L.A."/>
            <person name="Sharon I."/>
            <person name="Castelle C.J."/>
            <person name="Probst A.J."/>
            <person name="Thomas B.C."/>
            <person name="Singh A."/>
            <person name="Wilkins M.J."/>
            <person name="Karaoz U."/>
            <person name="Brodie E.L."/>
            <person name="Williams K.H."/>
            <person name="Hubbard S.S."/>
            <person name="Banfield J.F."/>
        </authorList>
    </citation>
    <scope>NUCLEOTIDE SEQUENCE [LARGE SCALE GENOMIC DNA]</scope>
</reference>
<feature type="coiled-coil region" evidence="7">
    <location>
        <begin position="15"/>
        <end position="56"/>
    </location>
</feature>
<accession>A0A1G1L0Y0</accession>
<evidence type="ECO:0000256" key="8">
    <source>
        <dbReference type="SAM" id="MobiDB-lite"/>
    </source>
</evidence>
<keyword evidence="5" id="KW-0472">Membrane</keyword>
<evidence type="ECO:0000256" key="2">
    <source>
        <dbReference type="ARBA" id="ARBA00022618"/>
    </source>
</evidence>
<gene>
    <name evidence="9" type="ORF">A3G33_01150</name>
</gene>
<feature type="region of interest" description="Disordered" evidence="8">
    <location>
        <begin position="75"/>
        <end position="104"/>
    </location>
</feature>
<dbReference type="AlphaFoldDB" id="A0A1G1L0Y0"/>
<dbReference type="Pfam" id="PF04977">
    <property type="entry name" value="DivIC"/>
    <property type="match status" value="1"/>
</dbReference>
<dbReference type="PANTHER" id="PTHR37485">
    <property type="entry name" value="CELL DIVISION PROTEIN FTSB"/>
    <property type="match status" value="1"/>
</dbReference>
<keyword evidence="3" id="KW-0812">Transmembrane</keyword>
<name>A0A1G1L0Y0_9BACT</name>
<dbReference type="PANTHER" id="PTHR37485:SF1">
    <property type="entry name" value="CELL DIVISION PROTEIN FTSB"/>
    <property type="match status" value="1"/>
</dbReference>
<dbReference type="InterPro" id="IPR023081">
    <property type="entry name" value="Cell_div_FtsB"/>
</dbReference>
<evidence type="ECO:0000256" key="1">
    <source>
        <dbReference type="ARBA" id="ARBA00022475"/>
    </source>
</evidence>
<comment type="caution">
    <text evidence="9">The sequence shown here is derived from an EMBL/GenBank/DDBJ whole genome shotgun (WGS) entry which is preliminary data.</text>
</comment>
<protein>
    <recommendedName>
        <fullName evidence="11">Cell division protein FtsB</fullName>
    </recommendedName>
</protein>
<evidence type="ECO:0000256" key="4">
    <source>
        <dbReference type="ARBA" id="ARBA00022989"/>
    </source>
</evidence>
<dbReference type="GO" id="GO:0030428">
    <property type="term" value="C:cell septum"/>
    <property type="evidence" value="ECO:0007669"/>
    <property type="project" value="TreeGrafter"/>
</dbReference>
<sequence length="104" mass="11946">MFLAGAIYLPGISKYLILKQKEKKLEEDISRLKKQVRALNDEEQLLRTNLSRLEEVVREELGLVKPGEMVYKIVEEKEASEDSQNEPIKKAAEEKQPVKPSPPQ</sequence>
<evidence type="ECO:0000313" key="10">
    <source>
        <dbReference type="Proteomes" id="UP000178187"/>
    </source>
</evidence>
<evidence type="ECO:0000256" key="5">
    <source>
        <dbReference type="ARBA" id="ARBA00023136"/>
    </source>
</evidence>
<feature type="compositionally biased region" description="Basic and acidic residues" evidence="8">
    <location>
        <begin position="87"/>
        <end position="97"/>
    </location>
</feature>
<evidence type="ECO:0000256" key="7">
    <source>
        <dbReference type="SAM" id="Coils"/>
    </source>
</evidence>